<keyword evidence="1" id="KW-0472">Membrane</keyword>
<proteinExistence type="predicted"/>
<dbReference type="Proteomes" id="UP001165136">
    <property type="component" value="Unassembled WGS sequence"/>
</dbReference>
<dbReference type="EMBL" id="BSTI01000002">
    <property type="protein sequence ID" value="GLY64699.1"/>
    <property type="molecule type" value="Genomic_DNA"/>
</dbReference>
<accession>A0A9W6QV34</accession>
<feature type="transmembrane region" description="Helical" evidence="1">
    <location>
        <begin position="27"/>
        <end position="49"/>
    </location>
</feature>
<feature type="transmembrane region" description="Helical" evidence="1">
    <location>
        <begin position="69"/>
        <end position="87"/>
    </location>
</feature>
<keyword evidence="3" id="KW-1185">Reference proteome</keyword>
<feature type="transmembrane region" description="Helical" evidence="1">
    <location>
        <begin position="107"/>
        <end position="140"/>
    </location>
</feature>
<feature type="transmembrane region" description="Helical" evidence="1">
    <location>
        <begin position="188"/>
        <end position="209"/>
    </location>
</feature>
<name>A0A9W6QV34_9PSEU</name>
<evidence type="ECO:0000256" key="1">
    <source>
        <dbReference type="SAM" id="Phobius"/>
    </source>
</evidence>
<protein>
    <submittedName>
        <fullName evidence="2">ABC transporter permease</fullName>
    </submittedName>
</protein>
<feature type="transmembrane region" description="Helical" evidence="1">
    <location>
        <begin position="237"/>
        <end position="259"/>
    </location>
</feature>
<comment type="caution">
    <text evidence="2">The sequence shown here is derived from an EMBL/GenBank/DDBJ whole genome shotgun (WGS) entry which is preliminary data.</text>
</comment>
<dbReference type="RefSeq" id="WP_285486200.1">
    <property type="nucleotide sequence ID" value="NZ_BSTI01000002.1"/>
</dbReference>
<evidence type="ECO:0000313" key="3">
    <source>
        <dbReference type="Proteomes" id="UP001165136"/>
    </source>
</evidence>
<keyword evidence="1" id="KW-1133">Transmembrane helix</keyword>
<dbReference type="AlphaFoldDB" id="A0A9W6QV34"/>
<feature type="transmembrane region" description="Helical" evidence="1">
    <location>
        <begin position="160"/>
        <end position="181"/>
    </location>
</feature>
<evidence type="ECO:0000313" key="2">
    <source>
        <dbReference type="EMBL" id="GLY64699.1"/>
    </source>
</evidence>
<organism evidence="2 3">
    <name type="scientific">Amycolatopsis taiwanensis</name>
    <dbReference type="NCBI Taxonomy" id="342230"/>
    <lineage>
        <taxon>Bacteria</taxon>
        <taxon>Bacillati</taxon>
        <taxon>Actinomycetota</taxon>
        <taxon>Actinomycetes</taxon>
        <taxon>Pseudonocardiales</taxon>
        <taxon>Pseudonocardiaceae</taxon>
        <taxon>Amycolatopsis</taxon>
    </lineage>
</organism>
<gene>
    <name evidence="2" type="ORF">Atai01_13180</name>
</gene>
<sequence length="263" mass="27036">MSEQSRQTLPDVIAAEWVKVRSIRSSYWLLAAVLLIFLGGCLVSSLMTADWDRSSPADQAAFGSADPSVVVLPFAQFCLAALGGLAITSEYGTGMIRNSLVAVPRRWLMLAGKVTVVGLVTLLAGQALAFLLLLAVALIIGDRPVPIAPWPSLANGIPSAFSSGVVLMVIALVGLGVGAIIRSVAGMLVTMAGLLFVLPVVVNFLPSPWGERVSAVMLPSLGAQLSGTASHPLLSPAGAAAVLVGYLVAALGTASIVLARRDA</sequence>
<keyword evidence="1" id="KW-0812">Transmembrane</keyword>
<reference evidence="2" key="1">
    <citation type="submission" date="2023-03" db="EMBL/GenBank/DDBJ databases">
        <title>Amycolatopsis taiwanensis NBRC 103393.</title>
        <authorList>
            <person name="Ichikawa N."/>
            <person name="Sato H."/>
            <person name="Tonouchi N."/>
        </authorList>
    </citation>
    <scope>NUCLEOTIDE SEQUENCE</scope>
    <source>
        <strain evidence="2">NBRC 103393</strain>
    </source>
</reference>